<feature type="region of interest" description="Disordered" evidence="10">
    <location>
        <begin position="379"/>
        <end position="412"/>
    </location>
</feature>
<evidence type="ECO:0000256" key="4">
    <source>
        <dbReference type="ARBA" id="ARBA00022691"/>
    </source>
</evidence>
<keyword evidence="8" id="KW-0496">Mitochondrion</keyword>
<dbReference type="PANTHER" id="PTHR13563">
    <property type="entry name" value="TRNA (GUANINE-9-) METHYLTRANSFERASE"/>
    <property type="match status" value="1"/>
</dbReference>
<keyword evidence="5" id="KW-0819">tRNA processing</keyword>
<evidence type="ECO:0000313" key="13">
    <source>
        <dbReference type="Proteomes" id="UP001461498"/>
    </source>
</evidence>
<keyword evidence="3" id="KW-0808">Transferase</keyword>
<dbReference type="Proteomes" id="UP001461498">
    <property type="component" value="Unassembled WGS sequence"/>
</dbReference>
<dbReference type="GO" id="GO:0070131">
    <property type="term" value="P:positive regulation of mitochondrial translation"/>
    <property type="evidence" value="ECO:0007669"/>
    <property type="project" value="TreeGrafter"/>
</dbReference>
<dbReference type="EMBL" id="JAPXFL010000009">
    <property type="protein sequence ID" value="KAK9502174.1"/>
    <property type="molecule type" value="Genomic_DNA"/>
</dbReference>
<comment type="caution">
    <text evidence="12">The sequence shown here is derived from an EMBL/GenBank/DDBJ whole genome shotgun (WGS) entry which is preliminary data.</text>
</comment>
<keyword evidence="4" id="KW-0949">S-adenosyl-L-methionine</keyword>
<feature type="compositionally biased region" description="Polar residues" evidence="10">
    <location>
        <begin position="401"/>
        <end position="412"/>
    </location>
</feature>
<dbReference type="GO" id="GO:0032259">
    <property type="term" value="P:methylation"/>
    <property type="evidence" value="ECO:0007669"/>
    <property type="project" value="UniProtKB-KW"/>
</dbReference>
<evidence type="ECO:0000256" key="6">
    <source>
        <dbReference type="ARBA" id="ARBA00022946"/>
    </source>
</evidence>
<dbReference type="InterPro" id="IPR038459">
    <property type="entry name" value="MT_TRM10-typ_sf"/>
</dbReference>
<sequence length="412" mass="48126">MFGYLRKVGTSLLGVRFVEAYKCMHSGEQIISNTSRMAVYRKHFSTDSFYSNIDYNAITKGDESLLKKLKIIMLEVEVLRQSGGRVPEKMSTERWIDVVNMKSKSQRFKQLAFWWLNEKRREGDKEKKVIKRAVREESLKNINKENGHIYYGFGGSTIFLRVYDSTIDRWKNSRLIQAMQFNPTLVIDCGYEQHMNTAELNNCAKQLVYVFSENRSHDQPFNLYLCNASRENRLLRTLNKLIPTLYDDDFPLNITANSYTDIFPKEKLVYLTPHCNEELKQFNDDDIYIIGAMVDKTNQEPLSLAKAKSEQVRMAKLPLDRYLDWGIGTKSLTINQCLKIMLDVRVSGDWEKALVHVPKRKIKTEEQVKELIRRQSGNYYSNSEKAKQKQFSNGAAKPTQRRQNNNLMKQLF</sequence>
<keyword evidence="2" id="KW-0489">Methyltransferase</keyword>
<keyword evidence="13" id="KW-1185">Reference proteome</keyword>
<evidence type="ECO:0000259" key="11">
    <source>
        <dbReference type="PROSITE" id="PS51675"/>
    </source>
</evidence>
<dbReference type="GO" id="GO:0097745">
    <property type="term" value="P:mitochondrial tRNA 5'-end processing"/>
    <property type="evidence" value="ECO:0007669"/>
    <property type="project" value="TreeGrafter"/>
</dbReference>
<feature type="compositionally biased region" description="Polar residues" evidence="10">
    <location>
        <begin position="379"/>
        <end position="393"/>
    </location>
</feature>
<evidence type="ECO:0000256" key="5">
    <source>
        <dbReference type="ARBA" id="ARBA00022694"/>
    </source>
</evidence>
<dbReference type="PANTHER" id="PTHR13563:SF5">
    <property type="entry name" value="TRNA METHYLTRANSFERASE 10 HOMOLOG C"/>
    <property type="match status" value="1"/>
</dbReference>
<dbReference type="FunFam" id="3.40.1280.30:FF:000003">
    <property type="entry name" value="tRNA methyltransferase 10C, mitochondrial RNase P subunit"/>
    <property type="match status" value="1"/>
</dbReference>
<accession>A0AAW1CU71</accession>
<evidence type="ECO:0000256" key="1">
    <source>
        <dbReference type="ARBA" id="ARBA00004173"/>
    </source>
</evidence>
<evidence type="ECO:0000256" key="9">
    <source>
        <dbReference type="ARBA" id="ARBA00029803"/>
    </source>
</evidence>
<comment type="subcellular location">
    <subcellularLocation>
        <location evidence="1">Mitochondrion</location>
    </subcellularLocation>
</comment>
<name>A0AAW1CU71_9HEMI</name>
<gene>
    <name evidence="12" type="ORF">O3M35_012757</name>
</gene>
<evidence type="ECO:0000256" key="10">
    <source>
        <dbReference type="SAM" id="MobiDB-lite"/>
    </source>
</evidence>
<organism evidence="12 13">
    <name type="scientific">Rhynocoris fuscipes</name>
    <dbReference type="NCBI Taxonomy" id="488301"/>
    <lineage>
        <taxon>Eukaryota</taxon>
        <taxon>Metazoa</taxon>
        <taxon>Ecdysozoa</taxon>
        <taxon>Arthropoda</taxon>
        <taxon>Hexapoda</taxon>
        <taxon>Insecta</taxon>
        <taxon>Pterygota</taxon>
        <taxon>Neoptera</taxon>
        <taxon>Paraneoptera</taxon>
        <taxon>Hemiptera</taxon>
        <taxon>Heteroptera</taxon>
        <taxon>Panheteroptera</taxon>
        <taxon>Cimicomorpha</taxon>
        <taxon>Reduviidae</taxon>
        <taxon>Harpactorinae</taxon>
        <taxon>Harpactorini</taxon>
        <taxon>Rhynocoris</taxon>
    </lineage>
</organism>
<keyword evidence="6" id="KW-0809">Transit peptide</keyword>
<dbReference type="InterPro" id="IPR028564">
    <property type="entry name" value="MT_TRM10-typ"/>
</dbReference>
<dbReference type="GO" id="GO:0005654">
    <property type="term" value="C:nucleoplasm"/>
    <property type="evidence" value="ECO:0007669"/>
    <property type="project" value="TreeGrafter"/>
</dbReference>
<proteinExistence type="predicted"/>
<reference evidence="12 13" key="1">
    <citation type="submission" date="2022-12" db="EMBL/GenBank/DDBJ databases">
        <title>Chromosome-level genome assembly of true bugs.</title>
        <authorList>
            <person name="Ma L."/>
            <person name="Li H."/>
        </authorList>
    </citation>
    <scope>NUCLEOTIDE SEQUENCE [LARGE SCALE GENOMIC DNA]</scope>
    <source>
        <strain evidence="12">Lab_2022b</strain>
    </source>
</reference>
<dbReference type="GO" id="GO:0008168">
    <property type="term" value="F:methyltransferase activity"/>
    <property type="evidence" value="ECO:0007669"/>
    <property type="project" value="UniProtKB-KW"/>
</dbReference>
<dbReference type="GO" id="GO:0000049">
    <property type="term" value="F:tRNA binding"/>
    <property type="evidence" value="ECO:0007669"/>
    <property type="project" value="TreeGrafter"/>
</dbReference>
<evidence type="ECO:0000256" key="2">
    <source>
        <dbReference type="ARBA" id="ARBA00022603"/>
    </source>
</evidence>
<dbReference type="Gene3D" id="3.40.1280.30">
    <property type="match status" value="1"/>
</dbReference>
<evidence type="ECO:0000256" key="3">
    <source>
        <dbReference type="ARBA" id="ARBA00022679"/>
    </source>
</evidence>
<dbReference type="PROSITE" id="PS51675">
    <property type="entry name" value="SAM_MT_TRM10"/>
    <property type="match status" value="1"/>
</dbReference>
<dbReference type="InterPro" id="IPR025812">
    <property type="entry name" value="Trm10_C_MTase_dom"/>
</dbReference>
<keyword evidence="7" id="KW-0175">Coiled coil</keyword>
<dbReference type="CDD" id="cd18102">
    <property type="entry name" value="Trm10_MRRP1"/>
    <property type="match status" value="1"/>
</dbReference>
<dbReference type="GO" id="GO:0005739">
    <property type="term" value="C:mitochondrion"/>
    <property type="evidence" value="ECO:0007669"/>
    <property type="project" value="UniProtKB-SubCell"/>
</dbReference>
<evidence type="ECO:0000313" key="12">
    <source>
        <dbReference type="EMBL" id="KAK9502174.1"/>
    </source>
</evidence>
<dbReference type="AlphaFoldDB" id="A0AAW1CU71"/>
<protein>
    <recommendedName>
        <fullName evidence="9">RNA (guanine-9-)-methyltransferase domain-containing protein 1</fullName>
    </recommendedName>
</protein>
<evidence type="ECO:0000256" key="8">
    <source>
        <dbReference type="ARBA" id="ARBA00023128"/>
    </source>
</evidence>
<dbReference type="InterPro" id="IPR007356">
    <property type="entry name" value="tRNA_m1G_MeTrfase_euk"/>
</dbReference>
<feature type="domain" description="SAM-dependent MTase TRM10-type" evidence="11">
    <location>
        <begin position="171"/>
        <end position="364"/>
    </location>
</feature>
<evidence type="ECO:0000256" key="7">
    <source>
        <dbReference type="ARBA" id="ARBA00023054"/>
    </source>
</evidence>